<name>A0A0A8ZI41_ARUDO</name>
<accession>A0A0A8ZI41</accession>
<organism evidence="1">
    <name type="scientific">Arundo donax</name>
    <name type="common">Giant reed</name>
    <name type="synonym">Donax arundinaceus</name>
    <dbReference type="NCBI Taxonomy" id="35708"/>
    <lineage>
        <taxon>Eukaryota</taxon>
        <taxon>Viridiplantae</taxon>
        <taxon>Streptophyta</taxon>
        <taxon>Embryophyta</taxon>
        <taxon>Tracheophyta</taxon>
        <taxon>Spermatophyta</taxon>
        <taxon>Magnoliopsida</taxon>
        <taxon>Liliopsida</taxon>
        <taxon>Poales</taxon>
        <taxon>Poaceae</taxon>
        <taxon>PACMAD clade</taxon>
        <taxon>Arundinoideae</taxon>
        <taxon>Arundineae</taxon>
        <taxon>Arundo</taxon>
    </lineage>
</organism>
<proteinExistence type="predicted"/>
<evidence type="ECO:0000313" key="1">
    <source>
        <dbReference type="EMBL" id="JAD37363.1"/>
    </source>
</evidence>
<reference evidence="1" key="1">
    <citation type="submission" date="2014-09" db="EMBL/GenBank/DDBJ databases">
        <authorList>
            <person name="Magalhaes I.L.F."/>
            <person name="Oliveira U."/>
            <person name="Santos F.R."/>
            <person name="Vidigal T.H.D.A."/>
            <person name="Brescovit A.D."/>
            <person name="Santos A.J."/>
        </authorList>
    </citation>
    <scope>NUCLEOTIDE SEQUENCE</scope>
    <source>
        <tissue evidence="1">Shoot tissue taken approximately 20 cm above the soil surface</tissue>
    </source>
</reference>
<sequence length="26" mass="3217">MFKTKESVALQFCMMANWQCMYFTYN</sequence>
<dbReference type="AlphaFoldDB" id="A0A0A8ZI41"/>
<dbReference type="EMBL" id="GBRH01260532">
    <property type="protein sequence ID" value="JAD37363.1"/>
    <property type="molecule type" value="Transcribed_RNA"/>
</dbReference>
<protein>
    <submittedName>
        <fullName evidence="1">Uncharacterized protein</fullName>
    </submittedName>
</protein>
<reference evidence="1" key="2">
    <citation type="journal article" date="2015" name="Data Brief">
        <title>Shoot transcriptome of the giant reed, Arundo donax.</title>
        <authorList>
            <person name="Barrero R.A."/>
            <person name="Guerrero F.D."/>
            <person name="Moolhuijzen P."/>
            <person name="Goolsby J.A."/>
            <person name="Tidwell J."/>
            <person name="Bellgard S.E."/>
            <person name="Bellgard M.I."/>
        </authorList>
    </citation>
    <scope>NUCLEOTIDE SEQUENCE</scope>
    <source>
        <tissue evidence="1">Shoot tissue taken approximately 20 cm above the soil surface</tissue>
    </source>
</reference>